<keyword evidence="3" id="KW-1185">Reference proteome</keyword>
<keyword evidence="1" id="KW-1133">Transmembrane helix</keyword>
<dbReference type="AlphaFoldDB" id="A0AAD6Y321"/>
<dbReference type="Proteomes" id="UP001219525">
    <property type="component" value="Unassembled WGS sequence"/>
</dbReference>
<accession>A0AAD6Y321</accession>
<keyword evidence="1" id="KW-0472">Membrane</keyword>
<keyword evidence="1" id="KW-0812">Transmembrane</keyword>
<comment type="caution">
    <text evidence="2">The sequence shown here is derived from an EMBL/GenBank/DDBJ whole genome shotgun (WGS) entry which is preliminary data.</text>
</comment>
<evidence type="ECO:0000256" key="1">
    <source>
        <dbReference type="SAM" id="Phobius"/>
    </source>
</evidence>
<proteinExistence type="predicted"/>
<gene>
    <name evidence="2" type="ORF">GGX14DRAFT_574591</name>
</gene>
<evidence type="ECO:0000313" key="3">
    <source>
        <dbReference type="Proteomes" id="UP001219525"/>
    </source>
</evidence>
<feature type="transmembrane region" description="Helical" evidence="1">
    <location>
        <begin position="60"/>
        <end position="77"/>
    </location>
</feature>
<organism evidence="2 3">
    <name type="scientific">Mycena pura</name>
    <dbReference type="NCBI Taxonomy" id="153505"/>
    <lineage>
        <taxon>Eukaryota</taxon>
        <taxon>Fungi</taxon>
        <taxon>Dikarya</taxon>
        <taxon>Basidiomycota</taxon>
        <taxon>Agaricomycotina</taxon>
        <taxon>Agaricomycetes</taxon>
        <taxon>Agaricomycetidae</taxon>
        <taxon>Agaricales</taxon>
        <taxon>Marasmiineae</taxon>
        <taxon>Mycenaceae</taxon>
        <taxon>Mycena</taxon>
    </lineage>
</organism>
<dbReference type="EMBL" id="JARJCW010000081">
    <property type="protein sequence ID" value="KAJ7196777.1"/>
    <property type="molecule type" value="Genomic_DNA"/>
</dbReference>
<name>A0AAD6Y321_9AGAR</name>
<sequence length="142" mass="15155">MISGHTAVWGCTGVLYDKKQQSTLTCALIPCPNRLPGVKGDPSPIFERRAALARFKTHRAAISFVLAAAVASLLLFAPGSQLRSLKIGLSQHTALRGHGCDAPHAIVWRNFDVHEGSQVVMGHKDADGRVFNLTSGIAATDL</sequence>
<reference evidence="2" key="1">
    <citation type="submission" date="2023-03" db="EMBL/GenBank/DDBJ databases">
        <title>Massive genome expansion in bonnet fungi (Mycena s.s.) driven by repeated elements and novel gene families across ecological guilds.</title>
        <authorList>
            <consortium name="Lawrence Berkeley National Laboratory"/>
            <person name="Harder C.B."/>
            <person name="Miyauchi S."/>
            <person name="Viragh M."/>
            <person name="Kuo A."/>
            <person name="Thoen E."/>
            <person name="Andreopoulos B."/>
            <person name="Lu D."/>
            <person name="Skrede I."/>
            <person name="Drula E."/>
            <person name="Henrissat B."/>
            <person name="Morin E."/>
            <person name="Kohler A."/>
            <person name="Barry K."/>
            <person name="LaButti K."/>
            <person name="Morin E."/>
            <person name="Salamov A."/>
            <person name="Lipzen A."/>
            <person name="Mereny Z."/>
            <person name="Hegedus B."/>
            <person name="Baldrian P."/>
            <person name="Stursova M."/>
            <person name="Weitz H."/>
            <person name="Taylor A."/>
            <person name="Grigoriev I.V."/>
            <person name="Nagy L.G."/>
            <person name="Martin F."/>
            <person name="Kauserud H."/>
        </authorList>
    </citation>
    <scope>NUCLEOTIDE SEQUENCE</scope>
    <source>
        <strain evidence="2">9144</strain>
    </source>
</reference>
<protein>
    <submittedName>
        <fullName evidence="2">Uncharacterized protein</fullName>
    </submittedName>
</protein>
<evidence type="ECO:0000313" key="2">
    <source>
        <dbReference type="EMBL" id="KAJ7196777.1"/>
    </source>
</evidence>